<accession>A0A7J6MF63</accession>
<feature type="chain" id="PRO_5029672341" evidence="1">
    <location>
        <begin position="22"/>
        <end position="142"/>
    </location>
</feature>
<keyword evidence="3" id="KW-1185">Reference proteome</keyword>
<evidence type="ECO:0000313" key="2">
    <source>
        <dbReference type="EMBL" id="KAF4670195.1"/>
    </source>
</evidence>
<feature type="signal peptide" evidence="1">
    <location>
        <begin position="1"/>
        <end position="21"/>
    </location>
</feature>
<dbReference type="AlphaFoldDB" id="A0A7J6MF63"/>
<evidence type="ECO:0000313" key="3">
    <source>
        <dbReference type="Proteomes" id="UP000591131"/>
    </source>
</evidence>
<reference evidence="2 3" key="1">
    <citation type="submission" date="2020-04" db="EMBL/GenBank/DDBJ databases">
        <title>Perkinsus chesapeaki whole genome sequence.</title>
        <authorList>
            <person name="Bogema D.R."/>
        </authorList>
    </citation>
    <scope>NUCLEOTIDE SEQUENCE [LARGE SCALE GENOMIC DNA]</scope>
    <source>
        <strain evidence="2">ATCC PRA-425</strain>
    </source>
</reference>
<comment type="caution">
    <text evidence="2">The sequence shown here is derived from an EMBL/GenBank/DDBJ whole genome shotgun (WGS) entry which is preliminary data.</text>
</comment>
<evidence type="ECO:0000256" key="1">
    <source>
        <dbReference type="SAM" id="SignalP"/>
    </source>
</evidence>
<sequence length="142" mass="16223">MAISQQLLAFVVMVVFLPGYARKDIFGGSVTGRGTTLGVVVTYDDSFRSQFTFKLTEGKDSLQFQVNITSIVPETRRYNLKWSPRGFENMKKMLRRVNNVNGIAMNALIIDRDWKYMKLYMFTSHSTVPYPPLTLNPVESIV</sequence>
<protein>
    <submittedName>
        <fullName evidence="2">Uncharacterized protein</fullName>
    </submittedName>
</protein>
<dbReference type="EMBL" id="JAAPAO010000156">
    <property type="protein sequence ID" value="KAF4670195.1"/>
    <property type="molecule type" value="Genomic_DNA"/>
</dbReference>
<proteinExistence type="predicted"/>
<organism evidence="2 3">
    <name type="scientific">Perkinsus chesapeaki</name>
    <name type="common">Clam parasite</name>
    <name type="synonym">Perkinsus andrewsi</name>
    <dbReference type="NCBI Taxonomy" id="330153"/>
    <lineage>
        <taxon>Eukaryota</taxon>
        <taxon>Sar</taxon>
        <taxon>Alveolata</taxon>
        <taxon>Perkinsozoa</taxon>
        <taxon>Perkinsea</taxon>
        <taxon>Perkinsida</taxon>
        <taxon>Perkinsidae</taxon>
        <taxon>Perkinsus</taxon>
    </lineage>
</organism>
<dbReference type="Proteomes" id="UP000591131">
    <property type="component" value="Unassembled WGS sequence"/>
</dbReference>
<name>A0A7J6MF63_PERCH</name>
<gene>
    <name evidence="2" type="ORF">FOL47_002127</name>
</gene>
<keyword evidence="1" id="KW-0732">Signal</keyword>